<evidence type="ECO:0000313" key="1">
    <source>
        <dbReference type="EMBL" id="MCI59446.1"/>
    </source>
</evidence>
<accession>A0A392TH61</accession>
<proteinExistence type="predicted"/>
<dbReference type="Proteomes" id="UP000265520">
    <property type="component" value="Unassembled WGS sequence"/>
</dbReference>
<sequence length="75" mass="8382">TATVESCNNYHQQDGLVEDCNDDASIIPETQPEIAVDFDETARKDITKESETNEAVVTEEFQDDSSYVWGAPLQQ</sequence>
<dbReference type="AlphaFoldDB" id="A0A392TH61"/>
<keyword evidence="2" id="KW-1185">Reference proteome</keyword>
<protein>
    <submittedName>
        <fullName evidence="1">Uncharacterized protein</fullName>
    </submittedName>
</protein>
<comment type="caution">
    <text evidence="1">The sequence shown here is derived from an EMBL/GenBank/DDBJ whole genome shotgun (WGS) entry which is preliminary data.</text>
</comment>
<reference evidence="1 2" key="1">
    <citation type="journal article" date="2018" name="Front. Plant Sci.">
        <title>Red Clover (Trifolium pratense) and Zigzag Clover (T. medium) - A Picture of Genomic Similarities and Differences.</title>
        <authorList>
            <person name="Dluhosova J."/>
            <person name="Istvanek J."/>
            <person name="Nedelnik J."/>
            <person name="Repkova J."/>
        </authorList>
    </citation>
    <scope>NUCLEOTIDE SEQUENCE [LARGE SCALE GENOMIC DNA]</scope>
    <source>
        <strain evidence="2">cv. 10/8</strain>
        <tissue evidence="1">Leaf</tissue>
    </source>
</reference>
<organism evidence="1 2">
    <name type="scientific">Trifolium medium</name>
    <dbReference type="NCBI Taxonomy" id="97028"/>
    <lineage>
        <taxon>Eukaryota</taxon>
        <taxon>Viridiplantae</taxon>
        <taxon>Streptophyta</taxon>
        <taxon>Embryophyta</taxon>
        <taxon>Tracheophyta</taxon>
        <taxon>Spermatophyta</taxon>
        <taxon>Magnoliopsida</taxon>
        <taxon>eudicotyledons</taxon>
        <taxon>Gunneridae</taxon>
        <taxon>Pentapetalae</taxon>
        <taxon>rosids</taxon>
        <taxon>fabids</taxon>
        <taxon>Fabales</taxon>
        <taxon>Fabaceae</taxon>
        <taxon>Papilionoideae</taxon>
        <taxon>50 kb inversion clade</taxon>
        <taxon>NPAAA clade</taxon>
        <taxon>Hologalegina</taxon>
        <taxon>IRL clade</taxon>
        <taxon>Trifolieae</taxon>
        <taxon>Trifolium</taxon>
    </lineage>
</organism>
<dbReference type="EMBL" id="LXQA010563859">
    <property type="protein sequence ID" value="MCI59446.1"/>
    <property type="molecule type" value="Genomic_DNA"/>
</dbReference>
<feature type="non-terminal residue" evidence="1">
    <location>
        <position position="1"/>
    </location>
</feature>
<name>A0A392TH61_9FABA</name>
<evidence type="ECO:0000313" key="2">
    <source>
        <dbReference type="Proteomes" id="UP000265520"/>
    </source>
</evidence>
<feature type="non-terminal residue" evidence="1">
    <location>
        <position position="75"/>
    </location>
</feature>